<dbReference type="Proteomes" id="UP000240418">
    <property type="component" value="Unassembled WGS sequence"/>
</dbReference>
<organism evidence="1 2">
    <name type="scientific">Shimia abyssi</name>
    <dbReference type="NCBI Taxonomy" id="1662395"/>
    <lineage>
        <taxon>Bacteria</taxon>
        <taxon>Pseudomonadati</taxon>
        <taxon>Pseudomonadota</taxon>
        <taxon>Alphaproteobacteria</taxon>
        <taxon>Rhodobacterales</taxon>
        <taxon>Roseobacteraceae</taxon>
    </lineage>
</organism>
<comment type="caution">
    <text evidence="1">The sequence shown here is derived from an EMBL/GenBank/DDBJ whole genome shotgun (WGS) entry which is preliminary data.</text>
</comment>
<evidence type="ECO:0000313" key="1">
    <source>
        <dbReference type="EMBL" id="PSL19433.1"/>
    </source>
</evidence>
<gene>
    <name evidence="1" type="ORF">CLV88_106146</name>
</gene>
<protein>
    <submittedName>
        <fullName evidence="1">Uncharacterized protein</fullName>
    </submittedName>
</protein>
<proteinExistence type="predicted"/>
<evidence type="ECO:0000313" key="2">
    <source>
        <dbReference type="Proteomes" id="UP000240418"/>
    </source>
</evidence>
<name>A0A2P8FCI4_9RHOB</name>
<reference evidence="1 2" key="1">
    <citation type="submission" date="2018-03" db="EMBL/GenBank/DDBJ databases">
        <title>Genomic Encyclopedia of Archaeal and Bacterial Type Strains, Phase II (KMG-II): from individual species to whole genera.</title>
        <authorList>
            <person name="Goeker M."/>
        </authorList>
    </citation>
    <scope>NUCLEOTIDE SEQUENCE [LARGE SCALE GENOMIC DNA]</scope>
    <source>
        <strain evidence="1 2">DSM 100673</strain>
    </source>
</reference>
<sequence>MGACAKFNFDYRIFPQKLTAFAERPPRGILAKSALNIAHREIIIDKATNFDRCGGTQARKFRVFSIASAQPDFL</sequence>
<dbReference type="AlphaFoldDB" id="A0A2P8FCI4"/>
<accession>A0A2P8FCI4</accession>
<dbReference type="EMBL" id="PYGJ01000006">
    <property type="protein sequence ID" value="PSL19433.1"/>
    <property type="molecule type" value="Genomic_DNA"/>
</dbReference>
<keyword evidence="2" id="KW-1185">Reference proteome</keyword>